<dbReference type="EMBL" id="VSRR010141015">
    <property type="protein sequence ID" value="MPD04426.1"/>
    <property type="molecule type" value="Genomic_DNA"/>
</dbReference>
<proteinExistence type="predicted"/>
<evidence type="ECO:0000313" key="2">
    <source>
        <dbReference type="Proteomes" id="UP000324222"/>
    </source>
</evidence>
<dbReference type="AlphaFoldDB" id="A0A5B7KC54"/>
<sequence>MGVAGVPRAAAVIRKPHAGSIC</sequence>
<comment type="caution">
    <text evidence="1">The sequence shown here is derived from an EMBL/GenBank/DDBJ whole genome shotgun (WGS) entry which is preliminary data.</text>
</comment>
<reference evidence="1 2" key="1">
    <citation type="submission" date="2019-05" db="EMBL/GenBank/DDBJ databases">
        <title>Another draft genome of Portunus trituberculatus and its Hox gene families provides insights of decapod evolution.</title>
        <authorList>
            <person name="Jeong J.-H."/>
            <person name="Song I."/>
            <person name="Kim S."/>
            <person name="Choi T."/>
            <person name="Kim D."/>
            <person name="Ryu S."/>
            <person name="Kim W."/>
        </authorList>
    </citation>
    <scope>NUCLEOTIDE SEQUENCE [LARGE SCALE GENOMIC DNA]</scope>
    <source>
        <tissue evidence="1">Muscle</tissue>
    </source>
</reference>
<gene>
    <name evidence="1" type="ORF">E2C01_100112</name>
</gene>
<dbReference type="Proteomes" id="UP000324222">
    <property type="component" value="Unassembled WGS sequence"/>
</dbReference>
<keyword evidence="2" id="KW-1185">Reference proteome</keyword>
<name>A0A5B7KC54_PORTR</name>
<evidence type="ECO:0000313" key="1">
    <source>
        <dbReference type="EMBL" id="MPD04426.1"/>
    </source>
</evidence>
<protein>
    <submittedName>
        <fullName evidence="1">Uncharacterized protein</fullName>
    </submittedName>
</protein>
<organism evidence="1 2">
    <name type="scientific">Portunus trituberculatus</name>
    <name type="common">Swimming crab</name>
    <name type="synonym">Neptunus trituberculatus</name>
    <dbReference type="NCBI Taxonomy" id="210409"/>
    <lineage>
        <taxon>Eukaryota</taxon>
        <taxon>Metazoa</taxon>
        <taxon>Ecdysozoa</taxon>
        <taxon>Arthropoda</taxon>
        <taxon>Crustacea</taxon>
        <taxon>Multicrustacea</taxon>
        <taxon>Malacostraca</taxon>
        <taxon>Eumalacostraca</taxon>
        <taxon>Eucarida</taxon>
        <taxon>Decapoda</taxon>
        <taxon>Pleocyemata</taxon>
        <taxon>Brachyura</taxon>
        <taxon>Eubrachyura</taxon>
        <taxon>Portunoidea</taxon>
        <taxon>Portunidae</taxon>
        <taxon>Portuninae</taxon>
        <taxon>Portunus</taxon>
    </lineage>
</organism>
<accession>A0A5B7KC54</accession>